<feature type="region of interest" description="Disordered" evidence="1">
    <location>
        <begin position="35"/>
        <end position="83"/>
    </location>
</feature>
<feature type="compositionally biased region" description="Low complexity" evidence="1">
    <location>
        <begin position="173"/>
        <end position="185"/>
    </location>
</feature>
<gene>
    <name evidence="4" type="ORF">XAT740_LOCUS45402</name>
</gene>
<keyword evidence="2" id="KW-0812">Transmembrane</keyword>
<proteinExistence type="predicted"/>
<feature type="transmembrane region" description="Helical" evidence="2">
    <location>
        <begin position="520"/>
        <end position="546"/>
    </location>
</feature>
<evidence type="ECO:0000259" key="3">
    <source>
        <dbReference type="PROSITE" id="PS50835"/>
    </source>
</evidence>
<feature type="compositionally biased region" description="Basic and acidic residues" evidence="1">
    <location>
        <begin position="69"/>
        <end position="83"/>
    </location>
</feature>
<dbReference type="EMBL" id="CAJNOR010005921">
    <property type="protein sequence ID" value="CAF1580074.1"/>
    <property type="molecule type" value="Genomic_DNA"/>
</dbReference>
<keyword evidence="2" id="KW-1133">Transmembrane helix</keyword>
<evidence type="ECO:0000256" key="1">
    <source>
        <dbReference type="SAM" id="MobiDB-lite"/>
    </source>
</evidence>
<dbReference type="SUPFAM" id="SSF48726">
    <property type="entry name" value="Immunoglobulin"/>
    <property type="match status" value="1"/>
</dbReference>
<dbReference type="InterPro" id="IPR007110">
    <property type="entry name" value="Ig-like_dom"/>
</dbReference>
<feature type="compositionally biased region" description="Polar residues" evidence="1">
    <location>
        <begin position="35"/>
        <end position="68"/>
    </location>
</feature>
<accession>A0A815Z4N7</accession>
<evidence type="ECO:0000313" key="4">
    <source>
        <dbReference type="EMBL" id="CAF1580074.1"/>
    </source>
</evidence>
<dbReference type="SMART" id="SM00409">
    <property type="entry name" value="IG"/>
    <property type="match status" value="1"/>
</dbReference>
<feature type="domain" description="Ig-like" evidence="3">
    <location>
        <begin position="420"/>
        <end position="509"/>
    </location>
</feature>
<dbReference type="InterPro" id="IPR003599">
    <property type="entry name" value="Ig_sub"/>
</dbReference>
<keyword evidence="5" id="KW-1185">Reference proteome</keyword>
<feature type="region of interest" description="Disordered" evidence="1">
    <location>
        <begin position="166"/>
        <end position="185"/>
    </location>
</feature>
<dbReference type="Proteomes" id="UP000663828">
    <property type="component" value="Unassembled WGS sequence"/>
</dbReference>
<keyword evidence="2" id="KW-0472">Membrane</keyword>
<dbReference type="PROSITE" id="PS50835">
    <property type="entry name" value="IG_LIKE"/>
    <property type="match status" value="1"/>
</dbReference>
<dbReference type="InterPro" id="IPR013783">
    <property type="entry name" value="Ig-like_fold"/>
</dbReference>
<sequence length="738" mass="84461">MPHSQDSNNHYDATNNTHTQRAYRAEIKNTQNEYASISESCSQPHVTSYSRGKNYTSTRTQVSTNSSDPPREHTNFRNNDNERGVIFRDNRFRDVGDNSEGFSYPHITGQAAASNTQAIAERNRDVPSAHHTSYDANYAPQPIRQTVSANGRTCVLDISITVSTGSQPRISATSGTSRLPTRPTTTTTFDNVRYVDLDLHSPQNTATFTTDGNIDIQLIDEQQFLGNRTIQRMKILLKNFEIEDASYICLIKTCPIIVEYGSDSILLNITSLLFSHVFLSMIYLKDDSHSILCSIYTRFALIPSNSPLTCTEKIHLHPQKTSLIFAQIRIYDCRADTFKNNIYQNSIQFQHTNIPVANQTSTMKTSQHPCEYLFQSIASLPNMTSIQTDELLTKVTIYPLLNSWNRDLQTLDVCRTELIPYREMSFTDDIVGTRNIYVEPGETIQMRCPIDGSEEYLKYTWYYQRYQPKYEISHNRTIVFTNITEQIQGKYMCIGDDGNEVLEFEMMLHVLQVNRTNTIYLHPIIIMFFITLLILFGVIISVIICYSLKQRCSPSRTCNYPVNKRKSLIVHHDVTVTIQQSFDQKKINSFWNQMPYYTFDYIDHQPVYSSPSTDTSSWIETSNSDLRQEQIAHRFSTRQRNVNGQPPTQLAIQLSSNSEITQIPLAKSTQISDSFHESTIDQSDDVQILHISVPFLNYHPTAQSSSSIISFDSQIEVDQFNRMTSLCTDNEALLADKQ</sequence>
<dbReference type="InterPro" id="IPR036179">
    <property type="entry name" value="Ig-like_dom_sf"/>
</dbReference>
<dbReference type="Gene3D" id="2.60.40.10">
    <property type="entry name" value="Immunoglobulins"/>
    <property type="match status" value="1"/>
</dbReference>
<reference evidence="4" key="1">
    <citation type="submission" date="2021-02" db="EMBL/GenBank/DDBJ databases">
        <authorList>
            <person name="Nowell W R."/>
        </authorList>
    </citation>
    <scope>NUCLEOTIDE SEQUENCE</scope>
</reference>
<organism evidence="4 5">
    <name type="scientific">Adineta ricciae</name>
    <name type="common">Rotifer</name>
    <dbReference type="NCBI Taxonomy" id="249248"/>
    <lineage>
        <taxon>Eukaryota</taxon>
        <taxon>Metazoa</taxon>
        <taxon>Spiralia</taxon>
        <taxon>Gnathifera</taxon>
        <taxon>Rotifera</taxon>
        <taxon>Eurotatoria</taxon>
        <taxon>Bdelloidea</taxon>
        <taxon>Adinetida</taxon>
        <taxon>Adinetidae</taxon>
        <taxon>Adineta</taxon>
    </lineage>
</organism>
<evidence type="ECO:0000313" key="5">
    <source>
        <dbReference type="Proteomes" id="UP000663828"/>
    </source>
</evidence>
<evidence type="ECO:0000256" key="2">
    <source>
        <dbReference type="SAM" id="Phobius"/>
    </source>
</evidence>
<comment type="caution">
    <text evidence="4">The sequence shown here is derived from an EMBL/GenBank/DDBJ whole genome shotgun (WGS) entry which is preliminary data.</text>
</comment>
<name>A0A815Z4N7_ADIRI</name>
<protein>
    <recommendedName>
        <fullName evidence="3">Ig-like domain-containing protein</fullName>
    </recommendedName>
</protein>
<dbReference type="AlphaFoldDB" id="A0A815Z4N7"/>